<evidence type="ECO:0000313" key="1">
    <source>
        <dbReference type="EMBL" id="CAD8737757.1"/>
    </source>
</evidence>
<evidence type="ECO:0008006" key="2">
    <source>
        <dbReference type="Google" id="ProtNLM"/>
    </source>
</evidence>
<protein>
    <recommendedName>
        <fullName evidence="2">DUF4442 domain-containing protein</fullName>
    </recommendedName>
</protein>
<dbReference type="InterPro" id="IPR029069">
    <property type="entry name" value="HotDog_dom_sf"/>
</dbReference>
<proteinExistence type="predicted"/>
<sequence>MSKVNRFAKTIGMIKSKVPGSFHSSALSLAFNTQVKYAGLSGIKIEKLTETESKVTLKNRMRVQNHIGGVHACGMALLAESATGMVFAMNVRDDCIPLMKSMKIDFKRIAKGDLKATASLSKDMLEDIHSKEKGEVTVPVVVTDSDEKEPISASMTWAWVKKSKV</sequence>
<name>A0A6U4P834_HEMAN</name>
<accession>A0A6U4P834</accession>
<reference evidence="1" key="1">
    <citation type="submission" date="2021-01" db="EMBL/GenBank/DDBJ databases">
        <authorList>
            <person name="Corre E."/>
            <person name="Pelletier E."/>
            <person name="Niang G."/>
            <person name="Scheremetjew M."/>
            <person name="Finn R."/>
            <person name="Kale V."/>
            <person name="Holt S."/>
            <person name="Cochrane G."/>
            <person name="Meng A."/>
            <person name="Brown T."/>
            <person name="Cohen L."/>
        </authorList>
    </citation>
    <scope>NUCLEOTIDE SEQUENCE</scope>
    <source>
        <strain evidence="1">CCMP441</strain>
    </source>
</reference>
<dbReference type="SUPFAM" id="SSF54637">
    <property type="entry name" value="Thioesterase/thiol ester dehydrase-isomerase"/>
    <property type="match status" value="1"/>
</dbReference>
<dbReference type="InterPro" id="IPR027961">
    <property type="entry name" value="DUF4442"/>
</dbReference>
<dbReference type="Pfam" id="PF14539">
    <property type="entry name" value="DUF4442"/>
    <property type="match status" value="1"/>
</dbReference>
<dbReference type="Gene3D" id="3.10.129.10">
    <property type="entry name" value="Hotdog Thioesterase"/>
    <property type="match status" value="1"/>
</dbReference>
<dbReference type="AlphaFoldDB" id="A0A6U4P834"/>
<dbReference type="CDD" id="cd03443">
    <property type="entry name" value="PaaI_thioesterase"/>
    <property type="match status" value="1"/>
</dbReference>
<gene>
    <name evidence="1" type="ORF">HAND1043_LOCUS4249</name>
</gene>
<organism evidence="1">
    <name type="scientific">Hemiselmis andersenii</name>
    <name type="common">Cryptophyte alga</name>
    <dbReference type="NCBI Taxonomy" id="464988"/>
    <lineage>
        <taxon>Eukaryota</taxon>
        <taxon>Cryptophyceae</taxon>
        <taxon>Cryptomonadales</taxon>
        <taxon>Hemiselmidaceae</taxon>
        <taxon>Hemiselmis</taxon>
    </lineage>
</organism>
<dbReference type="EMBL" id="HBFK01007153">
    <property type="protein sequence ID" value="CAD8737757.1"/>
    <property type="molecule type" value="Transcribed_RNA"/>
</dbReference>